<dbReference type="AlphaFoldDB" id="A0A7S3A5T8"/>
<proteinExistence type="inferred from homology"/>
<dbReference type="InterPro" id="IPR013979">
    <property type="entry name" value="TIF_beta_prop-like"/>
</dbReference>
<dbReference type="GO" id="GO:0006417">
    <property type="term" value="P:regulation of translation"/>
    <property type="evidence" value="ECO:0007669"/>
    <property type="project" value="UniProtKB-KW"/>
</dbReference>
<organism evidence="10">
    <name type="scientific">Rhodosorus marinus</name>
    <dbReference type="NCBI Taxonomy" id="101924"/>
    <lineage>
        <taxon>Eukaryota</taxon>
        <taxon>Rhodophyta</taxon>
        <taxon>Stylonematophyceae</taxon>
        <taxon>Stylonematales</taxon>
        <taxon>Stylonemataceae</taxon>
        <taxon>Rhodosorus</taxon>
    </lineage>
</organism>
<dbReference type="GO" id="GO:0003729">
    <property type="term" value="F:mRNA binding"/>
    <property type="evidence" value="ECO:0007669"/>
    <property type="project" value="TreeGrafter"/>
</dbReference>
<accession>A0A7S3A5T8</accession>
<keyword evidence="4" id="KW-0853">WD repeat</keyword>
<keyword evidence="3" id="KW-0396">Initiation factor</keyword>
<feature type="region of interest" description="Disordered" evidence="8">
    <location>
        <begin position="437"/>
        <end position="468"/>
    </location>
</feature>
<feature type="domain" description="Translation initiation factor beta propellor-like" evidence="9">
    <location>
        <begin position="216"/>
        <end position="407"/>
    </location>
</feature>
<dbReference type="Gene3D" id="2.130.10.10">
    <property type="entry name" value="YVTN repeat-like/Quinoprotein amine dehydrogenase"/>
    <property type="match status" value="2"/>
</dbReference>
<dbReference type="GO" id="GO:0022627">
    <property type="term" value="C:cytosolic small ribosomal subunit"/>
    <property type="evidence" value="ECO:0007669"/>
    <property type="project" value="TreeGrafter"/>
</dbReference>
<reference evidence="10" key="1">
    <citation type="submission" date="2021-01" db="EMBL/GenBank/DDBJ databases">
        <authorList>
            <person name="Corre E."/>
            <person name="Pelletier E."/>
            <person name="Niang G."/>
            <person name="Scheremetjew M."/>
            <person name="Finn R."/>
            <person name="Kale V."/>
            <person name="Holt S."/>
            <person name="Cochrane G."/>
            <person name="Meng A."/>
            <person name="Brown T."/>
            <person name="Cohen L."/>
        </authorList>
    </citation>
    <scope>NUCLEOTIDE SEQUENCE</scope>
    <source>
        <strain evidence="10">CCMP 769</strain>
    </source>
</reference>
<evidence type="ECO:0000256" key="6">
    <source>
        <dbReference type="ARBA" id="ARBA00022845"/>
    </source>
</evidence>
<evidence type="ECO:0000256" key="3">
    <source>
        <dbReference type="ARBA" id="ARBA00022540"/>
    </source>
</evidence>
<dbReference type="GO" id="GO:0043022">
    <property type="term" value="F:ribosome binding"/>
    <property type="evidence" value="ECO:0007669"/>
    <property type="project" value="TreeGrafter"/>
</dbReference>
<feature type="compositionally biased region" description="Basic residues" evidence="8">
    <location>
        <begin position="552"/>
        <end position="562"/>
    </location>
</feature>
<evidence type="ECO:0000256" key="7">
    <source>
        <dbReference type="ARBA" id="ARBA00022917"/>
    </source>
</evidence>
<evidence type="ECO:0000256" key="2">
    <source>
        <dbReference type="ARBA" id="ARBA00013819"/>
    </source>
</evidence>
<keyword evidence="5" id="KW-0677">Repeat</keyword>
<gene>
    <name evidence="10" type="ORF">RMAR00112_LOCUS30684</name>
    <name evidence="11" type="ORF">RMAR00112_LOCUS30685</name>
</gene>
<evidence type="ECO:0000313" key="10">
    <source>
        <dbReference type="EMBL" id="CAE0062613.1"/>
    </source>
</evidence>
<dbReference type="Pfam" id="PF08662">
    <property type="entry name" value="eIF2A"/>
    <property type="match status" value="1"/>
</dbReference>
<comment type="similarity">
    <text evidence="1">Belongs to the WD repeat EIF2A family.</text>
</comment>
<evidence type="ECO:0000256" key="8">
    <source>
        <dbReference type="SAM" id="MobiDB-lite"/>
    </source>
</evidence>
<sequence>MATGVDADAGQLRRILVRSSEEGSCIRNFPTDGGGGELNFPEVKSELVVISEDGSKTICVNTDSEAVVLDSATGKEVSKFGKDISHVALSPLGSFALTWTRYSLAPGENLCAWNVASGERIAKFSQKDYLPKKWPTIQWTDDESLAGRAVKNEVHFYDGDKVGDVKFKVAVPKVDGFAISRGGAPYRLATLAPDTSSEPGKLAVRKLPDGELVSTKSLFRAEAAQFSWSPTGSAALATVTNEEDPTGQSYYGETNLFFLDASGNLDQRIELPRAGAIFDAKWAPRGNPQFIVVYGSQPARATLFNAKCEPIFDFGQGAWNCINFSPHGRFVALCGFQSLSGDVEVWDRNTEQLVGAAKMVHTTSFSWSPCSRYIIAATSFPRLRVDNGYRVYEYNGSLLEKKDFDKYLLQCEFLPAASGVYPDRPASPRSLELAKKNAEGAKGGDASTKAQPYRPPAARQGADPLGFVRSRSVRVAPGKVNPAVWKSQKATKGAAVPGAPAEEPKALTASQKKNRRKKAKKQEQKASEEAEKLPNPTESDTGKGDDVTALQKRLRNLKKKLRKAQDRKQNADTAEQSEVAQSVGTIEKEIDDIEKKIAVM</sequence>
<dbReference type="GO" id="GO:0000049">
    <property type="term" value="F:tRNA binding"/>
    <property type="evidence" value="ECO:0007669"/>
    <property type="project" value="TreeGrafter"/>
</dbReference>
<name>A0A7S3A5T8_9RHOD</name>
<feature type="compositionally biased region" description="Polar residues" evidence="8">
    <location>
        <begin position="571"/>
        <end position="582"/>
    </location>
</feature>
<dbReference type="InterPro" id="IPR011387">
    <property type="entry name" value="TIF2A"/>
</dbReference>
<dbReference type="GO" id="GO:0003743">
    <property type="term" value="F:translation initiation factor activity"/>
    <property type="evidence" value="ECO:0007669"/>
    <property type="project" value="UniProtKB-KW"/>
</dbReference>
<protein>
    <recommendedName>
        <fullName evidence="2">Eukaryotic translation initiation factor 2A</fullName>
    </recommendedName>
</protein>
<evidence type="ECO:0000313" key="11">
    <source>
        <dbReference type="EMBL" id="CAE0062614.1"/>
    </source>
</evidence>
<dbReference type="SUPFAM" id="SSF69322">
    <property type="entry name" value="Tricorn protease domain 2"/>
    <property type="match status" value="1"/>
</dbReference>
<dbReference type="EMBL" id="HBHW01039964">
    <property type="protein sequence ID" value="CAE0062614.1"/>
    <property type="molecule type" value="Transcribed_RNA"/>
</dbReference>
<evidence type="ECO:0000256" key="5">
    <source>
        <dbReference type="ARBA" id="ARBA00022737"/>
    </source>
</evidence>
<evidence type="ECO:0000256" key="4">
    <source>
        <dbReference type="ARBA" id="ARBA00022574"/>
    </source>
</evidence>
<feature type="compositionally biased region" description="Low complexity" evidence="8">
    <location>
        <begin position="492"/>
        <end position="501"/>
    </location>
</feature>
<keyword evidence="6" id="KW-0810">Translation regulation</keyword>
<feature type="compositionally biased region" description="Basic and acidic residues" evidence="8">
    <location>
        <begin position="521"/>
        <end position="532"/>
    </location>
</feature>
<evidence type="ECO:0000256" key="1">
    <source>
        <dbReference type="ARBA" id="ARBA00009573"/>
    </source>
</evidence>
<feature type="region of interest" description="Disordered" evidence="8">
    <location>
        <begin position="484"/>
        <end position="582"/>
    </location>
</feature>
<evidence type="ECO:0000259" key="9">
    <source>
        <dbReference type="Pfam" id="PF08662"/>
    </source>
</evidence>
<dbReference type="PANTHER" id="PTHR13227:SF0">
    <property type="entry name" value="EUKARYOTIC TRANSLATION INITIATION FACTOR 2A"/>
    <property type="match status" value="1"/>
</dbReference>
<keyword evidence="7" id="KW-0648">Protein biosynthesis</keyword>
<dbReference type="InterPro" id="IPR015943">
    <property type="entry name" value="WD40/YVTN_repeat-like_dom_sf"/>
</dbReference>
<dbReference type="PANTHER" id="PTHR13227">
    <property type="entry name" value="EUKARYOTIC TRANSLATION INITIATION FACTOR 2A"/>
    <property type="match status" value="1"/>
</dbReference>
<dbReference type="EMBL" id="HBHW01039963">
    <property type="protein sequence ID" value="CAE0062613.1"/>
    <property type="molecule type" value="Transcribed_RNA"/>
</dbReference>